<protein>
    <recommendedName>
        <fullName evidence="2">molybdopterin molybdotransferase</fullName>
        <ecNumber evidence="2">2.10.1.1</ecNumber>
    </recommendedName>
</protein>
<evidence type="ECO:0000313" key="5">
    <source>
        <dbReference type="EMBL" id="CAG8809360.1"/>
    </source>
</evidence>
<feature type="domain" description="MoaB/Mog" evidence="4">
    <location>
        <begin position="3"/>
        <end position="68"/>
    </location>
</feature>
<name>A0A9N9K3R5_9GLOM</name>
<dbReference type="EMBL" id="CAJVPZ010082674">
    <property type="protein sequence ID" value="CAG8809360.1"/>
    <property type="molecule type" value="Genomic_DNA"/>
</dbReference>
<feature type="non-terminal residue" evidence="5">
    <location>
        <position position="68"/>
    </location>
</feature>
<feature type="non-terminal residue" evidence="5">
    <location>
        <position position="1"/>
    </location>
</feature>
<dbReference type="InterPro" id="IPR051920">
    <property type="entry name" value="MPT_Adenylyltrnsfr/MoaC-Rel"/>
</dbReference>
<sequence>DLSGPALKTLFSETSHSKKPFRVVKTKIVKDDSFEIQKSVKDWCDVENLDLVVTTGGTGFGVRDVTPE</sequence>
<dbReference type="Pfam" id="PF00994">
    <property type="entry name" value="MoCF_biosynth"/>
    <property type="match status" value="1"/>
</dbReference>
<dbReference type="AlphaFoldDB" id="A0A9N9K3R5"/>
<evidence type="ECO:0000256" key="3">
    <source>
        <dbReference type="ARBA" id="ARBA00023150"/>
    </source>
</evidence>
<dbReference type="GO" id="GO:0006777">
    <property type="term" value="P:Mo-molybdopterin cofactor biosynthetic process"/>
    <property type="evidence" value="ECO:0007669"/>
    <property type="project" value="UniProtKB-KW"/>
</dbReference>
<dbReference type="EC" id="2.10.1.1" evidence="2"/>
<dbReference type="GO" id="GO:0061599">
    <property type="term" value="F:molybdopterin molybdotransferase activity"/>
    <property type="evidence" value="ECO:0007669"/>
    <property type="project" value="UniProtKB-EC"/>
</dbReference>
<comment type="pathway">
    <text evidence="1">Cofactor biosynthesis; molybdopterin biosynthesis.</text>
</comment>
<evidence type="ECO:0000313" key="6">
    <source>
        <dbReference type="Proteomes" id="UP000789396"/>
    </source>
</evidence>
<dbReference type="OrthoDB" id="4349954at2759"/>
<dbReference type="InterPro" id="IPR036425">
    <property type="entry name" value="MoaB/Mog-like_dom_sf"/>
</dbReference>
<keyword evidence="6" id="KW-1185">Reference proteome</keyword>
<proteinExistence type="predicted"/>
<evidence type="ECO:0000256" key="1">
    <source>
        <dbReference type="ARBA" id="ARBA00005046"/>
    </source>
</evidence>
<dbReference type="PANTHER" id="PTHR43764">
    <property type="entry name" value="MOLYBDENUM COFACTOR BIOSYNTHESIS"/>
    <property type="match status" value="1"/>
</dbReference>
<comment type="caution">
    <text evidence="5">The sequence shown here is derived from an EMBL/GenBank/DDBJ whole genome shotgun (WGS) entry which is preliminary data.</text>
</comment>
<dbReference type="InterPro" id="IPR001453">
    <property type="entry name" value="MoaB/Mog_dom"/>
</dbReference>
<evidence type="ECO:0000259" key="4">
    <source>
        <dbReference type="Pfam" id="PF00994"/>
    </source>
</evidence>
<dbReference type="InterPro" id="IPR008284">
    <property type="entry name" value="MoCF_biosynth_CS"/>
</dbReference>
<accession>A0A9N9K3R5</accession>
<dbReference type="SUPFAM" id="SSF53218">
    <property type="entry name" value="Molybdenum cofactor biosynthesis proteins"/>
    <property type="match status" value="1"/>
</dbReference>
<dbReference type="PANTHER" id="PTHR43764:SF1">
    <property type="entry name" value="MOLYBDOPTERIN MOLYBDOTRANSFERASE"/>
    <property type="match status" value="1"/>
</dbReference>
<keyword evidence="3" id="KW-0501">Molybdenum cofactor biosynthesis</keyword>
<dbReference type="Proteomes" id="UP000789396">
    <property type="component" value="Unassembled WGS sequence"/>
</dbReference>
<dbReference type="PROSITE" id="PS01078">
    <property type="entry name" value="MOCF_BIOSYNTHESIS_1"/>
    <property type="match status" value="1"/>
</dbReference>
<gene>
    <name evidence="5" type="ORF">RFULGI_LOCUS18582</name>
</gene>
<reference evidence="5" key="1">
    <citation type="submission" date="2021-06" db="EMBL/GenBank/DDBJ databases">
        <authorList>
            <person name="Kallberg Y."/>
            <person name="Tangrot J."/>
            <person name="Rosling A."/>
        </authorList>
    </citation>
    <scope>NUCLEOTIDE SEQUENCE</scope>
    <source>
        <strain evidence="5">IN212</strain>
    </source>
</reference>
<organism evidence="5 6">
    <name type="scientific">Racocetra fulgida</name>
    <dbReference type="NCBI Taxonomy" id="60492"/>
    <lineage>
        <taxon>Eukaryota</taxon>
        <taxon>Fungi</taxon>
        <taxon>Fungi incertae sedis</taxon>
        <taxon>Mucoromycota</taxon>
        <taxon>Glomeromycotina</taxon>
        <taxon>Glomeromycetes</taxon>
        <taxon>Diversisporales</taxon>
        <taxon>Gigasporaceae</taxon>
        <taxon>Racocetra</taxon>
    </lineage>
</organism>
<dbReference type="Gene3D" id="3.40.980.10">
    <property type="entry name" value="MoaB/Mog-like domain"/>
    <property type="match status" value="1"/>
</dbReference>
<evidence type="ECO:0000256" key="2">
    <source>
        <dbReference type="ARBA" id="ARBA00013269"/>
    </source>
</evidence>